<dbReference type="Proteomes" id="UP000250043">
    <property type="component" value="Unassembled WGS sequence"/>
</dbReference>
<evidence type="ECO:0000256" key="1">
    <source>
        <dbReference type="SAM" id="MobiDB-lite"/>
    </source>
</evidence>
<proteinExistence type="predicted"/>
<feature type="region of interest" description="Disordered" evidence="1">
    <location>
        <begin position="170"/>
        <end position="194"/>
    </location>
</feature>
<evidence type="ECO:0000313" key="3">
    <source>
        <dbReference type="Proteomes" id="UP000250043"/>
    </source>
</evidence>
<accession>A0A8E2J7R3</accession>
<keyword evidence="3" id="KW-1185">Reference proteome</keyword>
<feature type="region of interest" description="Disordered" evidence="1">
    <location>
        <begin position="241"/>
        <end position="261"/>
    </location>
</feature>
<dbReference type="EMBL" id="KV722336">
    <property type="protein sequence ID" value="OCH95467.1"/>
    <property type="molecule type" value="Genomic_DNA"/>
</dbReference>
<protein>
    <submittedName>
        <fullName evidence="2">Uncharacterized protein</fullName>
    </submittedName>
</protein>
<sequence>MVDIGVEESGRCRLVTSISIRRGETRWAHPATTGNFSAQAEAQPRRAPAQREAGCVLTESVCVSRRVFARAWLSPRPSLRHIASVPTPRFRFSHPSSITPPMPADHGAAPDAQPPLFFCHSLRQLGSSPSLPFRTRDLPPACPIGDTRTPAPRRRVAVVRAARARLRLPAPRTAESDGRVRGVPPGDRGAPPNARDHVAAAACAARRNVVAAAVAFPAVSSARHRSQSPIRYELAEAGRPRGATVPAMRSAPLSPPTPIARREHLRPRGARLHCDQYCPGR</sequence>
<reference evidence="2 3" key="1">
    <citation type="submission" date="2016-07" db="EMBL/GenBank/DDBJ databases">
        <title>Draft genome of the white-rot fungus Obba rivulosa 3A-2.</title>
        <authorList>
            <consortium name="DOE Joint Genome Institute"/>
            <person name="Miettinen O."/>
            <person name="Riley R."/>
            <person name="Acob R."/>
            <person name="Barry K."/>
            <person name="Cullen D."/>
            <person name="De Vries R."/>
            <person name="Hainaut M."/>
            <person name="Hatakka A."/>
            <person name="Henrissat B."/>
            <person name="Hilden K."/>
            <person name="Kuo R."/>
            <person name="Labutti K."/>
            <person name="Lipzen A."/>
            <person name="Makela M.R."/>
            <person name="Sandor L."/>
            <person name="Spatafora J.W."/>
            <person name="Grigoriev I.V."/>
            <person name="Hibbett D.S."/>
        </authorList>
    </citation>
    <scope>NUCLEOTIDE SEQUENCE [LARGE SCALE GENOMIC DNA]</scope>
    <source>
        <strain evidence="2 3">3A-2</strain>
    </source>
</reference>
<evidence type="ECO:0000313" key="2">
    <source>
        <dbReference type="EMBL" id="OCH95467.1"/>
    </source>
</evidence>
<feature type="compositionally biased region" description="Low complexity" evidence="1">
    <location>
        <begin position="181"/>
        <end position="192"/>
    </location>
</feature>
<organism evidence="2 3">
    <name type="scientific">Obba rivulosa</name>
    <dbReference type="NCBI Taxonomy" id="1052685"/>
    <lineage>
        <taxon>Eukaryota</taxon>
        <taxon>Fungi</taxon>
        <taxon>Dikarya</taxon>
        <taxon>Basidiomycota</taxon>
        <taxon>Agaricomycotina</taxon>
        <taxon>Agaricomycetes</taxon>
        <taxon>Polyporales</taxon>
        <taxon>Gelatoporiaceae</taxon>
        <taxon>Obba</taxon>
    </lineage>
</organism>
<gene>
    <name evidence="2" type="ORF">OBBRIDRAFT_831025</name>
</gene>
<dbReference type="AlphaFoldDB" id="A0A8E2J7R3"/>
<name>A0A8E2J7R3_9APHY</name>
<feature type="region of interest" description="Disordered" evidence="1">
    <location>
        <begin position="130"/>
        <end position="149"/>
    </location>
</feature>